<dbReference type="Antibodypedia" id="3736">
    <property type="antibodies" value="3305 antibodies from 55 providers"/>
</dbReference>
<protein>
    <submittedName>
        <fullName evidence="2">CD40 antigen</fullName>
    </submittedName>
</protein>
<dbReference type="AGR" id="MGI:88336"/>
<evidence type="ECO:0000313" key="4">
    <source>
        <dbReference type="Proteomes" id="UP000000589"/>
    </source>
</evidence>
<proteinExistence type="predicted"/>
<dbReference type="Bgee" id="ENSMUSG00000017652">
    <property type="expression patterns" value="Expressed in peripheral lymph node and 148 other cell types or tissues"/>
</dbReference>
<dbReference type="Proteomes" id="UP000000589">
    <property type="component" value="Chromosome 2"/>
</dbReference>
<dbReference type="Ensembl" id="ENSMUST00000154443.8">
    <property type="protein sequence ID" value="ENSMUSP00000138707.2"/>
    <property type="gene ID" value="ENSMUSG00000017652.17"/>
</dbReference>
<evidence type="ECO:0000313" key="2">
    <source>
        <dbReference type="Ensembl" id="ENSMUSP00000138707.2"/>
    </source>
</evidence>
<reference evidence="2" key="4">
    <citation type="submission" date="2025-09" db="UniProtKB">
        <authorList>
            <consortium name="Ensembl"/>
        </authorList>
    </citation>
    <scope>IDENTIFICATION</scope>
    <source>
        <strain evidence="2">C57BL/6J</strain>
    </source>
</reference>
<keyword evidence="4" id="KW-1185">Reference proteome</keyword>
<name>S4R2M8_MOUSE</name>
<gene>
    <name evidence="2 3" type="primary">Cd40</name>
</gene>
<accession>S4R2M8</accession>
<reference evidence="2 4" key="1">
    <citation type="journal article" date="2009" name="PLoS Biol.">
        <title>Lineage-specific biology revealed by a finished genome assembly of the mouse.</title>
        <authorList>
            <consortium name="Mouse Genome Sequencing Consortium"/>
            <person name="Church D.M."/>
            <person name="Goodstadt L."/>
            <person name="Hillier L.W."/>
            <person name="Zody M.C."/>
            <person name="Goldstein S."/>
            <person name="She X."/>
            <person name="Bult C.J."/>
            <person name="Agarwala R."/>
            <person name="Cherry J.L."/>
            <person name="DiCuccio M."/>
            <person name="Hlavina W."/>
            <person name="Kapustin Y."/>
            <person name="Meric P."/>
            <person name="Maglott D."/>
            <person name="Birtle Z."/>
            <person name="Marques A.C."/>
            <person name="Graves T."/>
            <person name="Zhou S."/>
            <person name="Teague B."/>
            <person name="Potamousis K."/>
            <person name="Churas C."/>
            <person name="Place M."/>
            <person name="Herschleb J."/>
            <person name="Runnheim R."/>
            <person name="Forrest D."/>
            <person name="Amos-Landgraf J."/>
            <person name="Schwartz D.C."/>
            <person name="Cheng Z."/>
            <person name="Lindblad-Toh K."/>
            <person name="Eichler E.E."/>
            <person name="Ponting C.P."/>
        </authorList>
    </citation>
    <scope>NUCLEOTIDE SEQUENCE [LARGE SCALE GENOMIC DNA]</scope>
    <source>
        <strain evidence="2 4">C57BL/6J</strain>
    </source>
</reference>
<feature type="chain" id="PRO_5004532252" evidence="1">
    <location>
        <begin position="24"/>
        <end position="44"/>
    </location>
</feature>
<evidence type="ECO:0000313" key="3">
    <source>
        <dbReference type="MGI" id="MGI:88336"/>
    </source>
</evidence>
<feature type="signal peptide" evidence="1">
    <location>
        <begin position="1"/>
        <end position="23"/>
    </location>
</feature>
<dbReference type="HOGENOM" id="CLU_3224388_0_0_1"/>
<organism evidence="2 4">
    <name type="scientific">Mus musculus</name>
    <name type="common">Mouse</name>
    <dbReference type="NCBI Taxonomy" id="10090"/>
    <lineage>
        <taxon>Eukaryota</taxon>
        <taxon>Metazoa</taxon>
        <taxon>Chordata</taxon>
        <taxon>Craniata</taxon>
        <taxon>Vertebrata</taxon>
        <taxon>Euteleostomi</taxon>
        <taxon>Mammalia</taxon>
        <taxon>Eutheria</taxon>
        <taxon>Euarchontoglires</taxon>
        <taxon>Glires</taxon>
        <taxon>Rodentia</taxon>
        <taxon>Myomorpha</taxon>
        <taxon>Muroidea</taxon>
        <taxon>Muridae</taxon>
        <taxon>Murinae</taxon>
        <taxon>Mus</taxon>
        <taxon>Mus</taxon>
    </lineage>
</organism>
<keyword evidence="1" id="KW-0732">Signal</keyword>
<evidence type="ECO:0000256" key="1">
    <source>
        <dbReference type="SAM" id="SignalP"/>
    </source>
</evidence>
<dbReference type="ExpressionAtlas" id="S4R2M8">
    <property type="expression patterns" value="baseline and differential"/>
</dbReference>
<dbReference type="AlphaFoldDB" id="S4R2M8"/>
<sequence>MVSLPRLCALWGCLLTALQPASWLTFNMPVEDPFQLSTSVFRSI</sequence>
<dbReference type="MGI" id="MGI:88336">
    <property type="gene designation" value="Cd40"/>
</dbReference>
<dbReference type="VEuPathDB" id="HostDB:ENSMUSG00000017652"/>
<reference evidence="2" key="3">
    <citation type="submission" date="2025-08" db="UniProtKB">
        <authorList>
            <consortium name="Ensembl"/>
        </authorList>
    </citation>
    <scope>IDENTIFICATION</scope>
    <source>
        <strain evidence="2">C57BL/6J</strain>
    </source>
</reference>
<reference evidence="2 4" key="2">
    <citation type="journal article" date="2011" name="PLoS Biol.">
        <title>Modernizing reference genome assemblies.</title>
        <authorList>
            <person name="Church D.M."/>
            <person name="Schneider V.A."/>
            <person name="Graves T."/>
            <person name="Auger K."/>
            <person name="Cunningham F."/>
            <person name="Bouk N."/>
            <person name="Chen H.C."/>
            <person name="Agarwala R."/>
            <person name="McLaren W.M."/>
            <person name="Ritchie G.R."/>
            <person name="Albracht D."/>
            <person name="Kremitzki M."/>
            <person name="Rock S."/>
            <person name="Kotkiewicz H."/>
            <person name="Kremitzki C."/>
            <person name="Wollam A."/>
            <person name="Trani L."/>
            <person name="Fulton L."/>
            <person name="Fulton R."/>
            <person name="Matthews L."/>
            <person name="Whitehead S."/>
            <person name="Chow W."/>
            <person name="Torrance J."/>
            <person name="Dunn M."/>
            <person name="Harden G."/>
            <person name="Threadgold G."/>
            <person name="Wood J."/>
            <person name="Collins J."/>
            <person name="Heath P."/>
            <person name="Griffiths G."/>
            <person name="Pelan S."/>
            <person name="Grafham D."/>
            <person name="Eichler E.E."/>
            <person name="Weinstock G."/>
            <person name="Mardis E.R."/>
            <person name="Wilson R.K."/>
            <person name="Howe K."/>
            <person name="Flicek P."/>
            <person name="Hubbard T."/>
        </authorList>
    </citation>
    <scope>NUCLEOTIDE SEQUENCE [LARGE SCALE GENOMIC DNA]</scope>
    <source>
        <strain evidence="2 4">C57BL/6J</strain>
    </source>
</reference>
<dbReference type="GeneTree" id="ENSGT00940000161464"/>